<name>A0ABT7DZJ3_9NEIS</name>
<keyword evidence="2" id="KW-1185">Reference proteome</keyword>
<evidence type="ECO:0000313" key="1">
    <source>
        <dbReference type="EMBL" id="MDK2125477.1"/>
    </source>
</evidence>
<dbReference type="InterPro" id="IPR011990">
    <property type="entry name" value="TPR-like_helical_dom_sf"/>
</dbReference>
<proteinExistence type="predicted"/>
<accession>A0ABT7DZJ3</accession>
<comment type="caution">
    <text evidence="1">The sequence shown here is derived from an EMBL/GenBank/DDBJ whole genome shotgun (WGS) entry which is preliminary data.</text>
</comment>
<dbReference type="InterPro" id="IPR010323">
    <property type="entry name" value="DUF924"/>
</dbReference>
<gene>
    <name evidence="1" type="ORF">PZA18_15590</name>
</gene>
<dbReference type="Proteomes" id="UP001172778">
    <property type="component" value="Unassembled WGS sequence"/>
</dbReference>
<reference evidence="1" key="1">
    <citation type="submission" date="2023-03" db="EMBL/GenBank/DDBJ databases">
        <title>Chitinimonas shenzhenensis gen. nov., sp. nov., a novel member of family Burkholderiaceae isolated from activated sludge collected in Shen Zhen, China.</title>
        <authorList>
            <person name="Wang X."/>
        </authorList>
    </citation>
    <scope>NUCLEOTIDE SEQUENCE</scope>
    <source>
        <strain evidence="1">DQS-5</strain>
    </source>
</reference>
<dbReference type="SUPFAM" id="SSF48452">
    <property type="entry name" value="TPR-like"/>
    <property type="match status" value="1"/>
</dbReference>
<dbReference type="Gene3D" id="1.25.40.10">
    <property type="entry name" value="Tetratricopeptide repeat domain"/>
    <property type="match status" value="1"/>
</dbReference>
<dbReference type="RefSeq" id="WP_284101787.1">
    <property type="nucleotide sequence ID" value="NZ_JARRAF010000019.1"/>
</dbReference>
<dbReference type="EMBL" id="JARRAF010000019">
    <property type="protein sequence ID" value="MDK2125477.1"/>
    <property type="molecule type" value="Genomic_DNA"/>
</dbReference>
<protein>
    <submittedName>
        <fullName evidence="1">DUF924 domain-containing protein</fullName>
    </submittedName>
</protein>
<dbReference type="Pfam" id="PF06041">
    <property type="entry name" value="DUF924"/>
    <property type="match status" value="1"/>
</dbReference>
<dbReference type="Gene3D" id="1.20.58.320">
    <property type="entry name" value="TPR-like"/>
    <property type="match status" value="1"/>
</dbReference>
<organism evidence="1 2">
    <name type="scientific">Parachitinimonas caeni</name>
    <dbReference type="NCBI Taxonomy" id="3031301"/>
    <lineage>
        <taxon>Bacteria</taxon>
        <taxon>Pseudomonadati</taxon>
        <taxon>Pseudomonadota</taxon>
        <taxon>Betaproteobacteria</taxon>
        <taxon>Neisseriales</taxon>
        <taxon>Chitinibacteraceae</taxon>
        <taxon>Parachitinimonas</taxon>
    </lineage>
</organism>
<sequence length="190" mass="21789">MINLLALHKFWFGSIEINDAYYQSKVPLWFLGPDTHFDRACRDNFAPWLEQLVISGDDYFANALNSPEPLLAAQRYVATVILFDQIPRNAFRGQARAFAYDHIALQLCLAALGTELETRLSYPERLFLYLPLEHAEDLRLQDLSVQTFEALHANAPAPIVRWTQLALDKAIEHRNTIATHGCFPHRRQIA</sequence>
<evidence type="ECO:0000313" key="2">
    <source>
        <dbReference type="Proteomes" id="UP001172778"/>
    </source>
</evidence>